<sequence length="176" mass="19467">MALIKCFRCKARISDRAEFCPKCGADQRIECEDCHIKLPRDHEGACPECGNPEPCRVLFSKSTPSGAKKKSKADSFTFIDHPSESEKEEEIILTPEEQEAQLIEQENRALLFRLLVGLGLGLLSGFLLTEGFVRHGFLEFLPIMVIVAAIGMAYPRLSLLLAIVGGMFGVYYSVVG</sequence>
<evidence type="ECO:0000313" key="4">
    <source>
        <dbReference type="Proteomes" id="UP000194798"/>
    </source>
</evidence>
<accession>A0A251X6M7</accession>
<name>A0A251X6M7_9GAMM</name>
<dbReference type="Pfam" id="PF12773">
    <property type="entry name" value="DZR"/>
    <property type="match status" value="1"/>
</dbReference>
<protein>
    <recommendedName>
        <fullName evidence="2">DZANK-type domain-containing protein</fullName>
    </recommendedName>
</protein>
<keyword evidence="1" id="KW-0812">Transmembrane</keyword>
<dbReference type="OrthoDB" id="6904817at2"/>
<evidence type="ECO:0000313" key="3">
    <source>
        <dbReference type="EMBL" id="OUD13557.1"/>
    </source>
</evidence>
<proteinExistence type="predicted"/>
<comment type="caution">
    <text evidence="3">The sequence shown here is derived from an EMBL/GenBank/DDBJ whole genome shotgun (WGS) entry which is preliminary data.</text>
</comment>
<reference evidence="3 4" key="1">
    <citation type="submission" date="2016-12" db="EMBL/GenBank/DDBJ databases">
        <title>Thioflexothrix psekupsii D3 genome sequencing and assembly.</title>
        <authorList>
            <person name="Fomenkov A."/>
            <person name="Vincze T."/>
            <person name="Grabovich M."/>
            <person name="Anton B.P."/>
            <person name="Dubinina G."/>
            <person name="Orlova M."/>
            <person name="Belousova E."/>
            <person name="Roberts R.J."/>
        </authorList>
    </citation>
    <scope>NUCLEOTIDE SEQUENCE [LARGE SCALE GENOMIC DNA]</scope>
    <source>
        <strain evidence="3">D3</strain>
    </source>
</reference>
<dbReference type="RefSeq" id="WP_086488476.1">
    <property type="nucleotide sequence ID" value="NZ_MSLT01000013.1"/>
</dbReference>
<evidence type="ECO:0000256" key="1">
    <source>
        <dbReference type="SAM" id="Phobius"/>
    </source>
</evidence>
<dbReference type="EMBL" id="MSLT01000013">
    <property type="protein sequence ID" value="OUD13557.1"/>
    <property type="molecule type" value="Genomic_DNA"/>
</dbReference>
<organism evidence="3 4">
    <name type="scientific">Thioflexithrix psekupsensis</name>
    <dbReference type="NCBI Taxonomy" id="1570016"/>
    <lineage>
        <taxon>Bacteria</taxon>
        <taxon>Pseudomonadati</taxon>
        <taxon>Pseudomonadota</taxon>
        <taxon>Gammaproteobacteria</taxon>
        <taxon>Thiotrichales</taxon>
        <taxon>Thioflexithrix</taxon>
    </lineage>
</organism>
<evidence type="ECO:0000259" key="2">
    <source>
        <dbReference type="Pfam" id="PF12773"/>
    </source>
</evidence>
<gene>
    <name evidence="3" type="ORF">TPSD3_10235</name>
</gene>
<feature type="domain" description="DZANK-type" evidence="2">
    <location>
        <begin position="6"/>
        <end position="50"/>
    </location>
</feature>
<keyword evidence="1" id="KW-0472">Membrane</keyword>
<dbReference type="AlphaFoldDB" id="A0A251X6M7"/>
<dbReference type="InterPro" id="IPR025874">
    <property type="entry name" value="DZR"/>
</dbReference>
<keyword evidence="1" id="KW-1133">Transmembrane helix</keyword>
<dbReference type="Proteomes" id="UP000194798">
    <property type="component" value="Unassembled WGS sequence"/>
</dbReference>
<feature type="transmembrane region" description="Helical" evidence="1">
    <location>
        <begin position="110"/>
        <end position="129"/>
    </location>
</feature>
<feature type="transmembrane region" description="Helical" evidence="1">
    <location>
        <begin position="159"/>
        <end position="175"/>
    </location>
</feature>
<keyword evidence="4" id="KW-1185">Reference proteome</keyword>